<dbReference type="RefSeq" id="WP_154381472.1">
    <property type="nucleotide sequence ID" value="NZ_WKJK01000015.1"/>
</dbReference>
<dbReference type="Gene3D" id="1.10.10.10">
    <property type="entry name" value="Winged helix-like DNA-binding domain superfamily/Winged helix DNA-binding domain"/>
    <property type="match status" value="1"/>
</dbReference>
<dbReference type="PRINTS" id="PR00598">
    <property type="entry name" value="HTHMARR"/>
</dbReference>
<accession>A0A6I2LAG4</accession>
<gene>
    <name evidence="2" type="ORF">GJ699_25045</name>
</gene>
<dbReference type="InterPro" id="IPR036390">
    <property type="entry name" value="WH_DNA-bd_sf"/>
</dbReference>
<dbReference type="GO" id="GO:0006950">
    <property type="term" value="P:response to stress"/>
    <property type="evidence" value="ECO:0007669"/>
    <property type="project" value="TreeGrafter"/>
</dbReference>
<dbReference type="SMART" id="SM00347">
    <property type="entry name" value="HTH_MARR"/>
    <property type="match status" value="1"/>
</dbReference>
<dbReference type="EMBL" id="WKJK01000015">
    <property type="protein sequence ID" value="MRW93259.1"/>
    <property type="molecule type" value="Genomic_DNA"/>
</dbReference>
<dbReference type="InterPro" id="IPR036388">
    <property type="entry name" value="WH-like_DNA-bd_sf"/>
</dbReference>
<name>A0A6I2LAG4_9BURK</name>
<dbReference type="PROSITE" id="PS50995">
    <property type="entry name" value="HTH_MARR_2"/>
    <property type="match status" value="1"/>
</dbReference>
<dbReference type="InterPro" id="IPR000835">
    <property type="entry name" value="HTH_MarR-typ"/>
</dbReference>
<dbReference type="PANTHER" id="PTHR33164">
    <property type="entry name" value="TRANSCRIPTIONAL REGULATOR, MARR FAMILY"/>
    <property type="match status" value="1"/>
</dbReference>
<feature type="domain" description="HTH marR-type" evidence="1">
    <location>
        <begin position="23"/>
        <end position="159"/>
    </location>
</feature>
<dbReference type="GO" id="GO:0003700">
    <property type="term" value="F:DNA-binding transcription factor activity"/>
    <property type="evidence" value="ECO:0007669"/>
    <property type="project" value="InterPro"/>
</dbReference>
<organism evidence="2 3">
    <name type="scientific">Duganella guangzhouensis</name>
    <dbReference type="NCBI Taxonomy" id="2666084"/>
    <lineage>
        <taxon>Bacteria</taxon>
        <taxon>Pseudomonadati</taxon>
        <taxon>Pseudomonadota</taxon>
        <taxon>Betaproteobacteria</taxon>
        <taxon>Burkholderiales</taxon>
        <taxon>Oxalobacteraceae</taxon>
        <taxon>Telluria group</taxon>
        <taxon>Duganella</taxon>
    </lineage>
</organism>
<comment type="caution">
    <text evidence="2">The sequence shown here is derived from an EMBL/GenBank/DDBJ whole genome shotgun (WGS) entry which is preliminary data.</text>
</comment>
<evidence type="ECO:0000259" key="1">
    <source>
        <dbReference type="PROSITE" id="PS50995"/>
    </source>
</evidence>
<dbReference type="SUPFAM" id="SSF46785">
    <property type="entry name" value="Winged helix' DNA-binding domain"/>
    <property type="match status" value="1"/>
</dbReference>
<evidence type="ECO:0000313" key="2">
    <source>
        <dbReference type="EMBL" id="MRW93259.1"/>
    </source>
</evidence>
<protein>
    <submittedName>
        <fullName evidence="2">MarR family transcriptional regulator</fullName>
    </submittedName>
</protein>
<dbReference type="Pfam" id="PF01047">
    <property type="entry name" value="MarR"/>
    <property type="match status" value="1"/>
</dbReference>
<sequence length="162" mass="17971">MARPKTATLATAVQAAADQPLDQSLLLSLVGYNCRRAYLTIMPHFEERMSKLALRAVDFSVLSILKANPNITQKRLSHAVSVSAPNLAILLDKLEQRGLVLRQRNPLDKRSQTLVLTSEGLKLCAKAETTVANLEQHATAMLTENERQKLLQLLQKIFVEGN</sequence>
<evidence type="ECO:0000313" key="3">
    <source>
        <dbReference type="Proteomes" id="UP000433309"/>
    </source>
</evidence>
<reference evidence="2 3" key="1">
    <citation type="submission" date="2019-11" db="EMBL/GenBank/DDBJ databases">
        <title>Novel species isolated from a subtropical stream in China.</title>
        <authorList>
            <person name="Lu H."/>
        </authorList>
    </citation>
    <scope>NUCLEOTIDE SEQUENCE [LARGE SCALE GENOMIC DNA]</scope>
    <source>
        <strain evidence="2 3">FT80W</strain>
    </source>
</reference>
<proteinExistence type="predicted"/>
<dbReference type="Proteomes" id="UP000433309">
    <property type="component" value="Unassembled WGS sequence"/>
</dbReference>
<dbReference type="InterPro" id="IPR039422">
    <property type="entry name" value="MarR/SlyA-like"/>
</dbReference>
<keyword evidence="3" id="KW-1185">Reference proteome</keyword>
<dbReference type="PANTHER" id="PTHR33164:SF89">
    <property type="entry name" value="MARR FAMILY REGULATORY PROTEIN"/>
    <property type="match status" value="1"/>
</dbReference>
<dbReference type="AlphaFoldDB" id="A0A6I2LAG4"/>